<gene>
    <name evidence="1" type="primary">Dere\GG17047</name>
    <name evidence="1" type="ORF">Dere_GG17047</name>
</gene>
<sequence length="76" mass="8102">MSILVNGNGNASHLLIDATPLRPGKSRRDLNLGIRDMGSGIWKPRTENCELKLGVRGLRPPVIITELAAQVATAGT</sequence>
<keyword evidence="2" id="KW-1185">Reference proteome</keyword>
<protein>
    <submittedName>
        <fullName evidence="1">GG17047</fullName>
    </submittedName>
</protein>
<accession>B3P449</accession>
<name>B3P449_DROER</name>
<reference evidence="1 2" key="2">
    <citation type="journal article" date="2008" name="Bioinformatics">
        <title>Assembly reconciliation.</title>
        <authorList>
            <person name="Zimin A.V."/>
            <person name="Smith D.R."/>
            <person name="Sutton G."/>
            <person name="Yorke J.A."/>
        </authorList>
    </citation>
    <scope>NUCLEOTIDE SEQUENCE [LARGE SCALE GENOMIC DNA]</scope>
    <source>
        <strain evidence="1 2">TSC#14021-0224.01</strain>
    </source>
</reference>
<organism evidence="1 2">
    <name type="scientific">Drosophila erecta</name>
    <name type="common">Fruit fly</name>
    <dbReference type="NCBI Taxonomy" id="7220"/>
    <lineage>
        <taxon>Eukaryota</taxon>
        <taxon>Metazoa</taxon>
        <taxon>Ecdysozoa</taxon>
        <taxon>Arthropoda</taxon>
        <taxon>Hexapoda</taxon>
        <taxon>Insecta</taxon>
        <taxon>Pterygota</taxon>
        <taxon>Neoptera</taxon>
        <taxon>Endopterygota</taxon>
        <taxon>Diptera</taxon>
        <taxon>Brachycera</taxon>
        <taxon>Muscomorpha</taxon>
        <taxon>Ephydroidea</taxon>
        <taxon>Drosophilidae</taxon>
        <taxon>Drosophila</taxon>
        <taxon>Sophophora</taxon>
    </lineage>
</organism>
<proteinExistence type="predicted"/>
<dbReference type="AlphaFoldDB" id="B3P449"/>
<dbReference type="Proteomes" id="UP000008711">
    <property type="component" value="Unassembled WGS sequence"/>
</dbReference>
<dbReference type="EMBL" id="CH954181">
    <property type="protein sequence ID" value="EDV49223.1"/>
    <property type="molecule type" value="Genomic_DNA"/>
</dbReference>
<evidence type="ECO:0000313" key="1">
    <source>
        <dbReference type="EMBL" id="EDV49223.1"/>
    </source>
</evidence>
<evidence type="ECO:0000313" key="2">
    <source>
        <dbReference type="Proteomes" id="UP000008711"/>
    </source>
</evidence>
<dbReference type="HOGENOM" id="CLU_2657043_0_0_1"/>
<reference evidence="1 2" key="1">
    <citation type="journal article" date="2007" name="Nature">
        <title>Evolution of genes and genomes on the Drosophila phylogeny.</title>
        <authorList>
            <consortium name="Drosophila 12 Genomes Consortium"/>
            <person name="Clark A.G."/>
            <person name="Eisen M.B."/>
            <person name="Smith D.R."/>
            <person name="Bergman C.M."/>
            <person name="Oliver B."/>
            <person name="Markow T.A."/>
            <person name="Kaufman T.C."/>
            <person name="Kellis M."/>
            <person name="Gelbart W."/>
            <person name="Iyer V.N."/>
            <person name="Pollard D.A."/>
            <person name="Sackton T.B."/>
            <person name="Larracuente A.M."/>
            <person name="Singh N.D."/>
            <person name="Abad J.P."/>
            <person name="Abt D.N."/>
            <person name="Adryan B."/>
            <person name="Aguade M."/>
            <person name="Akashi H."/>
            <person name="Anderson W.W."/>
            <person name="Aquadro C.F."/>
            <person name="Ardell D.H."/>
            <person name="Arguello R."/>
            <person name="Artieri C.G."/>
            <person name="Barbash D.A."/>
            <person name="Barker D."/>
            <person name="Barsanti P."/>
            <person name="Batterham P."/>
            <person name="Batzoglou S."/>
            <person name="Begun D."/>
            <person name="Bhutkar A."/>
            <person name="Blanco E."/>
            <person name="Bosak S.A."/>
            <person name="Bradley R.K."/>
            <person name="Brand A.D."/>
            <person name="Brent M.R."/>
            <person name="Brooks A.N."/>
            <person name="Brown R.H."/>
            <person name="Butlin R.K."/>
            <person name="Caggese C."/>
            <person name="Calvi B.R."/>
            <person name="Bernardo de Carvalho A."/>
            <person name="Caspi A."/>
            <person name="Castrezana S."/>
            <person name="Celniker S.E."/>
            <person name="Chang J.L."/>
            <person name="Chapple C."/>
            <person name="Chatterji S."/>
            <person name="Chinwalla A."/>
            <person name="Civetta A."/>
            <person name="Clifton S.W."/>
            <person name="Comeron J.M."/>
            <person name="Costello J.C."/>
            <person name="Coyne J.A."/>
            <person name="Daub J."/>
            <person name="David R.G."/>
            <person name="Delcher A.L."/>
            <person name="Delehaunty K."/>
            <person name="Do C.B."/>
            <person name="Ebling H."/>
            <person name="Edwards K."/>
            <person name="Eickbush T."/>
            <person name="Evans J.D."/>
            <person name="Filipski A."/>
            <person name="Findeiss S."/>
            <person name="Freyhult E."/>
            <person name="Fulton L."/>
            <person name="Fulton R."/>
            <person name="Garcia A.C."/>
            <person name="Gardiner A."/>
            <person name="Garfield D.A."/>
            <person name="Garvin B.E."/>
            <person name="Gibson G."/>
            <person name="Gilbert D."/>
            <person name="Gnerre S."/>
            <person name="Godfrey J."/>
            <person name="Good R."/>
            <person name="Gotea V."/>
            <person name="Gravely B."/>
            <person name="Greenberg A.J."/>
            <person name="Griffiths-Jones S."/>
            <person name="Gross S."/>
            <person name="Guigo R."/>
            <person name="Gustafson E.A."/>
            <person name="Haerty W."/>
            <person name="Hahn M.W."/>
            <person name="Halligan D.L."/>
            <person name="Halpern A.L."/>
            <person name="Halter G.M."/>
            <person name="Han M.V."/>
            <person name="Heger A."/>
            <person name="Hillier L."/>
            <person name="Hinrichs A.S."/>
            <person name="Holmes I."/>
            <person name="Hoskins R.A."/>
            <person name="Hubisz M.J."/>
            <person name="Hultmark D."/>
            <person name="Huntley M.A."/>
            <person name="Jaffe D.B."/>
            <person name="Jagadeeshan S."/>
            <person name="Jeck W.R."/>
            <person name="Johnson J."/>
            <person name="Jones C.D."/>
            <person name="Jordan W.C."/>
            <person name="Karpen G.H."/>
            <person name="Kataoka E."/>
            <person name="Keightley P.D."/>
            <person name="Kheradpour P."/>
            <person name="Kirkness E.F."/>
            <person name="Koerich L.B."/>
            <person name="Kristiansen K."/>
            <person name="Kudrna D."/>
            <person name="Kulathinal R.J."/>
            <person name="Kumar S."/>
            <person name="Kwok R."/>
            <person name="Lander E."/>
            <person name="Langley C.H."/>
            <person name="Lapoint R."/>
            <person name="Lazzaro B.P."/>
            <person name="Lee S.J."/>
            <person name="Levesque L."/>
            <person name="Li R."/>
            <person name="Lin C.F."/>
            <person name="Lin M.F."/>
            <person name="Lindblad-Toh K."/>
            <person name="Llopart A."/>
            <person name="Long M."/>
            <person name="Low L."/>
            <person name="Lozovsky E."/>
            <person name="Lu J."/>
            <person name="Luo M."/>
            <person name="Machado C.A."/>
            <person name="Makalowski W."/>
            <person name="Marzo M."/>
            <person name="Matsuda M."/>
            <person name="Matzkin L."/>
            <person name="McAllister B."/>
            <person name="McBride C.S."/>
            <person name="McKernan B."/>
            <person name="McKernan K."/>
            <person name="Mendez-Lago M."/>
            <person name="Minx P."/>
            <person name="Mollenhauer M.U."/>
            <person name="Montooth K."/>
            <person name="Mount S.M."/>
            <person name="Mu X."/>
            <person name="Myers E."/>
            <person name="Negre B."/>
            <person name="Newfeld S."/>
            <person name="Nielsen R."/>
            <person name="Noor M.A."/>
            <person name="O'Grady P."/>
            <person name="Pachter L."/>
            <person name="Papaceit M."/>
            <person name="Parisi M.J."/>
            <person name="Parisi M."/>
            <person name="Parts L."/>
            <person name="Pedersen J.S."/>
            <person name="Pesole G."/>
            <person name="Phillippy A.M."/>
            <person name="Ponting C.P."/>
            <person name="Pop M."/>
            <person name="Porcelli D."/>
            <person name="Powell J.R."/>
            <person name="Prohaska S."/>
            <person name="Pruitt K."/>
            <person name="Puig M."/>
            <person name="Quesneville H."/>
            <person name="Ram K.R."/>
            <person name="Rand D."/>
            <person name="Rasmussen M.D."/>
            <person name="Reed L.K."/>
            <person name="Reenan R."/>
            <person name="Reily A."/>
            <person name="Remington K.A."/>
            <person name="Rieger T.T."/>
            <person name="Ritchie M.G."/>
            <person name="Robin C."/>
            <person name="Rogers Y.H."/>
            <person name="Rohde C."/>
            <person name="Rozas J."/>
            <person name="Rubenfield M.J."/>
            <person name="Ruiz A."/>
            <person name="Russo S."/>
            <person name="Salzberg S.L."/>
            <person name="Sanchez-Gracia A."/>
            <person name="Saranga D.J."/>
            <person name="Sato H."/>
            <person name="Schaeffer S.W."/>
            <person name="Schatz M.C."/>
            <person name="Schlenke T."/>
            <person name="Schwartz R."/>
            <person name="Segarra C."/>
            <person name="Singh R.S."/>
            <person name="Sirot L."/>
            <person name="Sirota M."/>
            <person name="Sisneros N.B."/>
            <person name="Smith C.D."/>
            <person name="Smith T.F."/>
            <person name="Spieth J."/>
            <person name="Stage D.E."/>
            <person name="Stark A."/>
            <person name="Stephan W."/>
            <person name="Strausberg R.L."/>
            <person name="Strempel S."/>
            <person name="Sturgill D."/>
            <person name="Sutton G."/>
            <person name="Sutton G.G."/>
            <person name="Tao W."/>
            <person name="Teichmann S."/>
            <person name="Tobari Y.N."/>
            <person name="Tomimura Y."/>
            <person name="Tsolas J.M."/>
            <person name="Valente V.L."/>
            <person name="Venter E."/>
            <person name="Venter J.C."/>
            <person name="Vicario S."/>
            <person name="Vieira F.G."/>
            <person name="Vilella A.J."/>
            <person name="Villasante A."/>
            <person name="Walenz B."/>
            <person name="Wang J."/>
            <person name="Wasserman M."/>
            <person name="Watts T."/>
            <person name="Wilson D."/>
            <person name="Wilson R.K."/>
            <person name="Wing R.A."/>
            <person name="Wolfner M.F."/>
            <person name="Wong A."/>
            <person name="Wong G.K."/>
            <person name="Wu C.I."/>
            <person name="Wu G."/>
            <person name="Yamamoto D."/>
            <person name="Yang H.P."/>
            <person name="Yang S.P."/>
            <person name="Yorke J.A."/>
            <person name="Yoshida K."/>
            <person name="Zdobnov E."/>
            <person name="Zhang P."/>
            <person name="Zhang Y."/>
            <person name="Zimin A.V."/>
            <person name="Baldwin J."/>
            <person name="Abdouelleil A."/>
            <person name="Abdulkadir J."/>
            <person name="Abebe A."/>
            <person name="Abera B."/>
            <person name="Abreu J."/>
            <person name="Acer S.C."/>
            <person name="Aftuck L."/>
            <person name="Alexander A."/>
            <person name="An P."/>
            <person name="Anderson E."/>
            <person name="Anderson S."/>
            <person name="Arachi H."/>
            <person name="Azer M."/>
            <person name="Bachantsang P."/>
            <person name="Barry A."/>
            <person name="Bayul T."/>
            <person name="Berlin A."/>
            <person name="Bessette D."/>
            <person name="Bloom T."/>
            <person name="Blye J."/>
            <person name="Boguslavskiy L."/>
            <person name="Bonnet C."/>
            <person name="Boukhgalter B."/>
            <person name="Bourzgui I."/>
            <person name="Brown A."/>
            <person name="Cahill P."/>
            <person name="Channer S."/>
            <person name="Cheshatsang Y."/>
            <person name="Chuda L."/>
            <person name="Citroen M."/>
            <person name="Collymore A."/>
            <person name="Cooke P."/>
            <person name="Costello M."/>
            <person name="D'Aco K."/>
            <person name="Daza R."/>
            <person name="De Haan G."/>
            <person name="DeGray S."/>
            <person name="DeMaso C."/>
            <person name="Dhargay N."/>
            <person name="Dooley K."/>
            <person name="Dooley E."/>
            <person name="Doricent M."/>
            <person name="Dorje P."/>
            <person name="Dorjee K."/>
            <person name="Dupes A."/>
            <person name="Elong R."/>
            <person name="Falk J."/>
            <person name="Farina A."/>
            <person name="Faro S."/>
            <person name="Ferguson D."/>
            <person name="Fisher S."/>
            <person name="Foley C.D."/>
            <person name="Franke A."/>
            <person name="Friedrich D."/>
            <person name="Gadbois L."/>
            <person name="Gearin G."/>
            <person name="Gearin C.R."/>
            <person name="Giannoukos G."/>
            <person name="Goode T."/>
            <person name="Graham J."/>
            <person name="Grandbois E."/>
            <person name="Grewal S."/>
            <person name="Gyaltsen K."/>
            <person name="Hafez N."/>
            <person name="Hagos B."/>
            <person name="Hall J."/>
            <person name="Henson C."/>
            <person name="Hollinger A."/>
            <person name="Honan T."/>
            <person name="Huard M.D."/>
            <person name="Hughes L."/>
            <person name="Hurhula B."/>
            <person name="Husby M.E."/>
            <person name="Kamat A."/>
            <person name="Kanga B."/>
            <person name="Kashin S."/>
            <person name="Khazanovich D."/>
            <person name="Kisner P."/>
            <person name="Lance K."/>
            <person name="Lara M."/>
            <person name="Lee W."/>
            <person name="Lennon N."/>
            <person name="Letendre F."/>
            <person name="LeVine R."/>
            <person name="Lipovsky A."/>
            <person name="Liu X."/>
            <person name="Liu J."/>
            <person name="Liu S."/>
            <person name="Lokyitsang T."/>
            <person name="Lokyitsang Y."/>
            <person name="Lubonja R."/>
            <person name="Lui A."/>
            <person name="MacDonald P."/>
            <person name="Magnisalis V."/>
            <person name="Maru K."/>
            <person name="Matthews C."/>
            <person name="McCusker W."/>
            <person name="McDonough S."/>
            <person name="Mehta T."/>
            <person name="Meldrim J."/>
            <person name="Meneus L."/>
            <person name="Mihai O."/>
            <person name="Mihalev A."/>
            <person name="Mihova T."/>
            <person name="Mittelman R."/>
            <person name="Mlenga V."/>
            <person name="Montmayeur A."/>
            <person name="Mulrain L."/>
            <person name="Navidi A."/>
            <person name="Naylor J."/>
            <person name="Negash T."/>
            <person name="Nguyen T."/>
            <person name="Nguyen N."/>
            <person name="Nicol R."/>
            <person name="Norbu C."/>
            <person name="Norbu N."/>
            <person name="Novod N."/>
            <person name="O'Neill B."/>
            <person name="Osman S."/>
            <person name="Markiewicz E."/>
            <person name="Oyono O.L."/>
            <person name="Patti C."/>
            <person name="Phunkhang P."/>
            <person name="Pierre F."/>
            <person name="Priest M."/>
            <person name="Raghuraman S."/>
            <person name="Rege F."/>
            <person name="Reyes R."/>
            <person name="Rise C."/>
            <person name="Rogov P."/>
            <person name="Ross K."/>
            <person name="Ryan E."/>
            <person name="Settipalli S."/>
            <person name="Shea T."/>
            <person name="Sherpa N."/>
            <person name="Shi L."/>
            <person name="Shih D."/>
            <person name="Sparrow T."/>
            <person name="Spaulding J."/>
            <person name="Stalker J."/>
            <person name="Stange-Thomann N."/>
            <person name="Stavropoulos S."/>
            <person name="Stone C."/>
            <person name="Strader C."/>
            <person name="Tesfaye S."/>
            <person name="Thomson T."/>
            <person name="Thoulutsang Y."/>
            <person name="Thoulutsang D."/>
            <person name="Topham K."/>
            <person name="Topping I."/>
            <person name="Tsamla T."/>
            <person name="Vassiliev H."/>
            <person name="Vo A."/>
            <person name="Wangchuk T."/>
            <person name="Wangdi T."/>
            <person name="Weiand M."/>
            <person name="Wilkinson J."/>
            <person name="Wilson A."/>
            <person name="Yadav S."/>
            <person name="Young G."/>
            <person name="Yu Q."/>
            <person name="Zembek L."/>
            <person name="Zhong D."/>
            <person name="Zimmer A."/>
            <person name="Zwirko Z."/>
            <person name="Jaffe D.B."/>
            <person name="Alvarez P."/>
            <person name="Brockman W."/>
            <person name="Butler J."/>
            <person name="Chin C."/>
            <person name="Gnerre S."/>
            <person name="Grabherr M."/>
            <person name="Kleber M."/>
            <person name="Mauceli E."/>
            <person name="MacCallum I."/>
        </authorList>
    </citation>
    <scope>NUCLEOTIDE SEQUENCE [LARGE SCALE GENOMIC DNA]</scope>
    <source>
        <strain evidence="1 2">TSC#14021-0224.01</strain>
    </source>
</reference>